<accession>A0AAE0N981</accession>
<reference evidence="3" key="1">
    <citation type="journal article" date="2023" name="Mol. Phylogenet. Evol.">
        <title>Genome-scale phylogeny and comparative genomics of the fungal order Sordariales.</title>
        <authorList>
            <person name="Hensen N."/>
            <person name="Bonometti L."/>
            <person name="Westerberg I."/>
            <person name="Brannstrom I.O."/>
            <person name="Guillou S."/>
            <person name="Cros-Aarteil S."/>
            <person name="Calhoun S."/>
            <person name="Haridas S."/>
            <person name="Kuo A."/>
            <person name="Mondo S."/>
            <person name="Pangilinan J."/>
            <person name="Riley R."/>
            <person name="LaButti K."/>
            <person name="Andreopoulos B."/>
            <person name="Lipzen A."/>
            <person name="Chen C."/>
            <person name="Yan M."/>
            <person name="Daum C."/>
            <person name="Ng V."/>
            <person name="Clum A."/>
            <person name="Steindorff A."/>
            <person name="Ohm R.A."/>
            <person name="Martin F."/>
            <person name="Silar P."/>
            <person name="Natvig D.O."/>
            <person name="Lalanne C."/>
            <person name="Gautier V."/>
            <person name="Ament-Velasquez S.L."/>
            <person name="Kruys A."/>
            <person name="Hutchinson M.I."/>
            <person name="Powell A.J."/>
            <person name="Barry K."/>
            <person name="Miller A.N."/>
            <person name="Grigoriev I.V."/>
            <person name="Debuchy R."/>
            <person name="Gladieux P."/>
            <person name="Hiltunen Thoren M."/>
            <person name="Johannesson H."/>
        </authorList>
    </citation>
    <scope>NUCLEOTIDE SEQUENCE</scope>
    <source>
        <strain evidence="3">CBS 958.72</strain>
    </source>
</reference>
<feature type="region of interest" description="Disordered" evidence="1">
    <location>
        <begin position="62"/>
        <end position="123"/>
    </location>
</feature>
<dbReference type="Proteomes" id="UP001287356">
    <property type="component" value="Unassembled WGS sequence"/>
</dbReference>
<name>A0AAE0N981_9PEZI</name>
<dbReference type="EMBL" id="JAULSN010000004">
    <property type="protein sequence ID" value="KAK3374099.1"/>
    <property type="molecule type" value="Genomic_DNA"/>
</dbReference>
<organism evidence="3 4">
    <name type="scientific">Lasiosphaeria ovina</name>
    <dbReference type="NCBI Taxonomy" id="92902"/>
    <lineage>
        <taxon>Eukaryota</taxon>
        <taxon>Fungi</taxon>
        <taxon>Dikarya</taxon>
        <taxon>Ascomycota</taxon>
        <taxon>Pezizomycotina</taxon>
        <taxon>Sordariomycetes</taxon>
        <taxon>Sordariomycetidae</taxon>
        <taxon>Sordariales</taxon>
        <taxon>Lasiosphaeriaceae</taxon>
        <taxon>Lasiosphaeria</taxon>
    </lineage>
</organism>
<feature type="compositionally biased region" description="Polar residues" evidence="1">
    <location>
        <begin position="85"/>
        <end position="96"/>
    </location>
</feature>
<evidence type="ECO:0000256" key="2">
    <source>
        <dbReference type="SAM" id="Phobius"/>
    </source>
</evidence>
<keyword evidence="2" id="KW-0472">Membrane</keyword>
<evidence type="ECO:0000313" key="4">
    <source>
        <dbReference type="Proteomes" id="UP001287356"/>
    </source>
</evidence>
<gene>
    <name evidence="3" type="ORF">B0T24DRAFT_720665</name>
</gene>
<feature type="transmembrane region" description="Helical" evidence="2">
    <location>
        <begin position="35"/>
        <end position="58"/>
    </location>
</feature>
<feature type="compositionally biased region" description="Basic and acidic residues" evidence="1">
    <location>
        <begin position="69"/>
        <end position="82"/>
    </location>
</feature>
<comment type="caution">
    <text evidence="3">The sequence shown here is derived from an EMBL/GenBank/DDBJ whole genome shotgun (WGS) entry which is preliminary data.</text>
</comment>
<evidence type="ECO:0000256" key="1">
    <source>
        <dbReference type="SAM" id="MobiDB-lite"/>
    </source>
</evidence>
<keyword evidence="4" id="KW-1185">Reference proteome</keyword>
<dbReference type="AlphaFoldDB" id="A0AAE0N981"/>
<keyword evidence="2" id="KW-0812">Transmembrane</keyword>
<reference evidence="3" key="2">
    <citation type="submission" date="2023-06" db="EMBL/GenBank/DDBJ databases">
        <authorList>
            <consortium name="Lawrence Berkeley National Laboratory"/>
            <person name="Haridas S."/>
            <person name="Hensen N."/>
            <person name="Bonometti L."/>
            <person name="Westerberg I."/>
            <person name="Brannstrom I.O."/>
            <person name="Guillou S."/>
            <person name="Cros-Aarteil S."/>
            <person name="Calhoun S."/>
            <person name="Kuo A."/>
            <person name="Mondo S."/>
            <person name="Pangilinan J."/>
            <person name="Riley R."/>
            <person name="Labutti K."/>
            <person name="Andreopoulos B."/>
            <person name="Lipzen A."/>
            <person name="Chen C."/>
            <person name="Yanf M."/>
            <person name="Daum C."/>
            <person name="Ng V."/>
            <person name="Clum A."/>
            <person name="Steindorff A."/>
            <person name="Ohm R."/>
            <person name="Martin F."/>
            <person name="Silar P."/>
            <person name="Natvig D."/>
            <person name="Lalanne C."/>
            <person name="Gautier V."/>
            <person name="Ament-Velasquez S.L."/>
            <person name="Kruys A."/>
            <person name="Hutchinson M.I."/>
            <person name="Powell A.J."/>
            <person name="Barry K."/>
            <person name="Miller A.N."/>
            <person name="Grigoriev I.V."/>
            <person name="Debuchy R."/>
            <person name="Gladieux P."/>
            <person name="Thoren M.H."/>
            <person name="Johannesson H."/>
        </authorList>
    </citation>
    <scope>NUCLEOTIDE SEQUENCE</scope>
    <source>
        <strain evidence="3">CBS 958.72</strain>
    </source>
</reference>
<sequence>MNESAVMLNSSAQATNTSRLLGPEVVGQATALPEFSAWAAVIIAVLFVVLLFNGLMGLHVAGRGAPKPAESDHKLAPKDEHAGTWTLNTSLTSVDNTLPPYSRGDGEPSTDKKGERRDSKKKA</sequence>
<protein>
    <submittedName>
        <fullName evidence="3">Uncharacterized protein</fullName>
    </submittedName>
</protein>
<keyword evidence="2" id="KW-1133">Transmembrane helix</keyword>
<evidence type="ECO:0000313" key="3">
    <source>
        <dbReference type="EMBL" id="KAK3374099.1"/>
    </source>
</evidence>
<proteinExistence type="predicted"/>
<feature type="compositionally biased region" description="Basic and acidic residues" evidence="1">
    <location>
        <begin position="104"/>
        <end position="123"/>
    </location>
</feature>